<dbReference type="AlphaFoldDB" id="A0A644VJA6"/>
<organism evidence="1">
    <name type="scientific">bioreactor metagenome</name>
    <dbReference type="NCBI Taxonomy" id="1076179"/>
    <lineage>
        <taxon>unclassified sequences</taxon>
        <taxon>metagenomes</taxon>
        <taxon>ecological metagenomes</taxon>
    </lineage>
</organism>
<proteinExistence type="predicted"/>
<evidence type="ECO:0008006" key="2">
    <source>
        <dbReference type="Google" id="ProtNLM"/>
    </source>
</evidence>
<sequence length="57" mass="6456">MTSPKELDVVRLRDGRVGTILEVFDSPLAYLIETDEDMSLWPEVGPEEIAEITYTSK</sequence>
<reference evidence="1" key="1">
    <citation type="submission" date="2019-08" db="EMBL/GenBank/DDBJ databases">
        <authorList>
            <person name="Kucharzyk K."/>
            <person name="Murdoch R.W."/>
            <person name="Higgins S."/>
            <person name="Loffler F."/>
        </authorList>
    </citation>
    <scope>NUCLEOTIDE SEQUENCE</scope>
</reference>
<dbReference type="EMBL" id="VSSQ01000328">
    <property type="protein sequence ID" value="MPL91396.1"/>
    <property type="molecule type" value="Genomic_DNA"/>
</dbReference>
<comment type="caution">
    <text evidence="1">The sequence shown here is derived from an EMBL/GenBank/DDBJ whole genome shotgun (WGS) entry which is preliminary data.</text>
</comment>
<accession>A0A644VJA6</accession>
<name>A0A644VJA6_9ZZZZ</name>
<gene>
    <name evidence="1" type="ORF">SDC9_37464</name>
</gene>
<protein>
    <recommendedName>
        <fullName evidence="2">DUF4926 domain-containing protein</fullName>
    </recommendedName>
</protein>
<evidence type="ECO:0000313" key="1">
    <source>
        <dbReference type="EMBL" id="MPL91396.1"/>
    </source>
</evidence>